<evidence type="ECO:0000256" key="1">
    <source>
        <dbReference type="SAM" id="Phobius"/>
    </source>
</evidence>
<name>A0A098EBK5_9ZZZZ</name>
<sequence length="354" mass="40262">MIENLKNKLAAKLNNNSILEDKRGLQLISIITILGFALLFIVLPDFWFVYLLLGLALIMFVERKFRNKSLSKDEQKKAIVQLKDDLKNKRMSDEGLYKLADGDKSTRLTIAQGLSENFAQFSTSAKVIEKFSEDKDENVRDAALYAFRQNLFKFLNPSDVFEKFLKAGNYSNHSCDYAMKLIRIMKDNFEKISPDAIEHAIINIAKSDLIRDVRLANSILGNAQGTGCPIDVKEELAKFIDINFNRIGKGKSYALNLLAEDALKIEAENEDRYTSFIVTVANCIGKNYIDVENAQKFVERFSRSMNGDIGRAVALTVDKNYRNIKILNVILENLTYGQNDEAKAIVRKNLRKDM</sequence>
<keyword evidence="1" id="KW-0812">Transmembrane</keyword>
<organism evidence="2">
    <name type="scientific">groundwater metagenome</name>
    <dbReference type="NCBI Taxonomy" id="717931"/>
    <lineage>
        <taxon>unclassified sequences</taxon>
        <taxon>metagenomes</taxon>
        <taxon>ecological metagenomes</taxon>
    </lineage>
</organism>
<gene>
    <name evidence="2" type="ORF">MSIBF_A2270003</name>
</gene>
<protein>
    <submittedName>
        <fullName evidence="2">Uncharacterized protein</fullName>
    </submittedName>
</protein>
<reference evidence="2" key="1">
    <citation type="submission" date="2014-09" db="EMBL/GenBank/DDBJ databases">
        <authorList>
            <person name="Probst J Alexander"/>
        </authorList>
    </citation>
    <scope>NUCLEOTIDE SEQUENCE</scope>
</reference>
<dbReference type="AlphaFoldDB" id="A0A098EBK5"/>
<proteinExistence type="predicted"/>
<keyword evidence="1" id="KW-1133">Transmembrane helix</keyword>
<evidence type="ECO:0000313" key="2">
    <source>
        <dbReference type="EMBL" id="CEG12415.1"/>
    </source>
</evidence>
<feature type="transmembrane region" description="Helical" evidence="1">
    <location>
        <begin position="24"/>
        <end position="41"/>
    </location>
</feature>
<dbReference type="EMBL" id="CCXY01000143">
    <property type="protein sequence ID" value="CEG12415.1"/>
    <property type="molecule type" value="Genomic_DNA"/>
</dbReference>
<keyword evidence="1" id="KW-0472">Membrane</keyword>
<accession>A0A098EBK5</accession>